<comment type="caution">
    <text evidence="1">The sequence shown here is derived from an EMBL/GenBank/DDBJ whole genome shotgun (WGS) entry which is preliminary data.</text>
</comment>
<name>A0ABR9C5Y8_9HYPH</name>
<proteinExistence type="predicted"/>
<protein>
    <recommendedName>
        <fullName evidence="3">DUF1843 domain-containing protein</fullName>
    </recommendedName>
</protein>
<evidence type="ECO:0000313" key="2">
    <source>
        <dbReference type="Proteomes" id="UP000615687"/>
    </source>
</evidence>
<sequence length="97" mass="10516">MASIKIPLPKEPKQMVTAIVAYAGVAKRLHLELSHLAETTDIDLDAIKADLINEAKKAVPAGDFTKDEVGLYNTMFEAIETIFKPIDPAPQGLGPRC</sequence>
<accession>A0ABR9C5Y8</accession>
<gene>
    <name evidence="1" type="ORF">IG617_03060</name>
</gene>
<keyword evidence="2" id="KW-1185">Reference proteome</keyword>
<organism evidence="1 2">
    <name type="scientific">Roseibium polysiphoniae</name>
    <dbReference type="NCBI Taxonomy" id="2571221"/>
    <lineage>
        <taxon>Bacteria</taxon>
        <taxon>Pseudomonadati</taxon>
        <taxon>Pseudomonadota</taxon>
        <taxon>Alphaproteobacteria</taxon>
        <taxon>Hyphomicrobiales</taxon>
        <taxon>Stappiaceae</taxon>
        <taxon>Roseibium</taxon>
    </lineage>
</organism>
<evidence type="ECO:0000313" key="1">
    <source>
        <dbReference type="EMBL" id="MBD8875260.1"/>
    </source>
</evidence>
<dbReference type="EMBL" id="JACYXJ010000001">
    <property type="protein sequence ID" value="MBD8875260.1"/>
    <property type="molecule type" value="Genomic_DNA"/>
</dbReference>
<dbReference type="Proteomes" id="UP000615687">
    <property type="component" value="Unassembled WGS sequence"/>
</dbReference>
<reference evidence="1 2" key="1">
    <citation type="submission" date="2020-09" db="EMBL/GenBank/DDBJ databases">
        <title>The genome sequence of type strain Labrenzia polysiphoniae KACC 19711.</title>
        <authorList>
            <person name="Liu Y."/>
        </authorList>
    </citation>
    <scope>NUCLEOTIDE SEQUENCE [LARGE SCALE GENOMIC DNA]</scope>
    <source>
        <strain evidence="1 2">KACC 19711</strain>
    </source>
</reference>
<evidence type="ECO:0008006" key="3">
    <source>
        <dbReference type="Google" id="ProtNLM"/>
    </source>
</evidence>
<dbReference type="RefSeq" id="WP_192107157.1">
    <property type="nucleotide sequence ID" value="NZ_JACYXJ010000001.1"/>
</dbReference>